<dbReference type="PANTHER" id="PTHR34817:SF1">
    <property type="entry name" value="NUCLEOTIDYLTRANSFERASE"/>
    <property type="match status" value="1"/>
</dbReference>
<name>A0A481S1Q9_9CAUD</name>
<keyword evidence="2" id="KW-1185">Reference proteome</keyword>
<dbReference type="Proteomes" id="UP000293379">
    <property type="component" value="Segment"/>
</dbReference>
<sequence>MTKHNNPTNADIAHRGLILRGQVGSGLHGVTTGADDRDEMGVCIEPPDYVVGLNTFDQYEFRTQPDHHRSGAGDLDLVVYSLRKWVRLAAAGNPTILLLLFIPDREIVHRDTVGISYEIQAAADLFVTRQVAAKFGGYLVSQKERMLGLRSQRTNRPELVDTYGFDTKFAYHMVRLGLQGVELLTTGRIQLPIAEPDRTWLTELRAGKHTKGEALGRADDLLAQLNHLRDHAVLPERPDMEAINEKLIRWYNDGWDWLWSE</sequence>
<proteinExistence type="predicted"/>
<evidence type="ECO:0000313" key="1">
    <source>
        <dbReference type="EMBL" id="QBG78454.1"/>
    </source>
</evidence>
<dbReference type="Pfam" id="PF10127">
    <property type="entry name" value="RlaP"/>
    <property type="match status" value="1"/>
</dbReference>
<protein>
    <submittedName>
        <fullName evidence="1">Nucleotidyltransferase</fullName>
    </submittedName>
</protein>
<gene>
    <name evidence="1" type="primary">63</name>
    <name evidence="1" type="ORF">PBI_WALRUS_63</name>
</gene>
<dbReference type="KEGG" id="vg:65119487"/>
<reference evidence="2" key="1">
    <citation type="submission" date="2019-02" db="EMBL/GenBank/DDBJ databases">
        <authorList>
            <person name="Montgomery M.T."/>
            <person name="Garlena R.A."/>
            <person name="Russell D.A."/>
            <person name="Pope W.H."/>
            <person name="Jacobs-Sera D."/>
            <person name="Hatfull G.F."/>
        </authorList>
    </citation>
    <scope>NUCLEOTIDE SEQUENCE [LARGE SCALE GENOMIC DNA]</scope>
</reference>
<accession>A0A481S1Q9</accession>
<dbReference type="GeneID" id="65119487"/>
<organism evidence="1 2">
    <name type="scientific">Gordonia phage Walrus</name>
    <dbReference type="NCBI Taxonomy" id="2517927"/>
    <lineage>
        <taxon>Viruses</taxon>
        <taxon>Duplodnaviria</taxon>
        <taxon>Heunggongvirae</taxon>
        <taxon>Uroviricota</taxon>
        <taxon>Caudoviricetes</taxon>
        <taxon>Jujuvirus</taxon>
        <taxon>Jujuvirus walrus</taxon>
    </lineage>
</organism>
<dbReference type="EMBL" id="MK501729">
    <property type="protein sequence ID" value="QBG78454.1"/>
    <property type="molecule type" value="Genomic_DNA"/>
</dbReference>
<dbReference type="PANTHER" id="PTHR34817">
    <property type="entry name" value="NUCLEOTIDYLTRANSFERASE"/>
    <property type="match status" value="1"/>
</dbReference>
<dbReference type="InterPro" id="IPR018775">
    <property type="entry name" value="RlaP"/>
</dbReference>
<evidence type="ECO:0000313" key="2">
    <source>
        <dbReference type="Proteomes" id="UP000293379"/>
    </source>
</evidence>
<dbReference type="RefSeq" id="YP_010101713.1">
    <property type="nucleotide sequence ID" value="NC_055792.1"/>
</dbReference>